<gene>
    <name evidence="15" type="ORF">AW171_hschr21170</name>
</gene>
<evidence type="ECO:0000313" key="15">
    <source>
        <dbReference type="EMBL" id="AMD19343.1"/>
    </source>
</evidence>
<evidence type="ECO:0000256" key="10">
    <source>
        <dbReference type="ARBA" id="ARBA00023136"/>
    </source>
</evidence>
<feature type="transmembrane region" description="Helical" evidence="14">
    <location>
        <begin position="53"/>
        <end position="71"/>
    </location>
</feature>
<dbReference type="UniPathway" id="UPA00094"/>
<keyword evidence="12 14" id="KW-0456">Lyase</keyword>
<dbReference type="GO" id="GO:0030148">
    <property type="term" value="P:sphingolipid biosynthetic process"/>
    <property type="evidence" value="ECO:0007669"/>
    <property type="project" value="TreeGrafter"/>
</dbReference>
<evidence type="ECO:0000256" key="14">
    <source>
        <dbReference type="RuleBase" id="RU363109"/>
    </source>
</evidence>
<evidence type="ECO:0000256" key="12">
    <source>
        <dbReference type="ARBA" id="ARBA00023239"/>
    </source>
</evidence>
<keyword evidence="16" id="KW-1185">Reference proteome</keyword>
<comment type="catalytic activity">
    <reaction evidence="13 14">
        <text>a very-long-chain (3R)-3-hydroxyacyl-CoA = a very-long-chain (2E)-enoyl-CoA + H2O</text>
        <dbReference type="Rhea" id="RHEA:45812"/>
        <dbReference type="ChEBI" id="CHEBI:15377"/>
        <dbReference type="ChEBI" id="CHEBI:83728"/>
        <dbReference type="ChEBI" id="CHEBI:85440"/>
        <dbReference type="EC" id="4.2.1.134"/>
    </reaction>
</comment>
<dbReference type="OrthoDB" id="46988at2759"/>
<keyword evidence="8 14" id="KW-1133">Transmembrane helix</keyword>
<reference evidence="15 16" key="1">
    <citation type="submission" date="2016-01" db="EMBL/GenBank/DDBJ databases">
        <title>Genome sequence of the yeast Holleya sinecauda.</title>
        <authorList>
            <person name="Dietrich F.S."/>
        </authorList>
    </citation>
    <scope>NUCLEOTIDE SEQUENCE [LARGE SCALE GENOMIC DNA]</scope>
    <source>
        <strain evidence="15 16">ATCC 58844</strain>
    </source>
</reference>
<evidence type="ECO:0000256" key="4">
    <source>
        <dbReference type="ARBA" id="ARBA00013122"/>
    </source>
</evidence>
<keyword evidence="9 14" id="KW-0443">Lipid metabolism</keyword>
<feature type="transmembrane region" description="Helical" evidence="14">
    <location>
        <begin position="110"/>
        <end position="130"/>
    </location>
</feature>
<dbReference type="GO" id="GO:0102158">
    <property type="term" value="F:very-long-chain (3R)-3-hydroxyacyl-CoA dehydratase activity"/>
    <property type="evidence" value="ECO:0007669"/>
    <property type="project" value="UniProtKB-EC"/>
</dbReference>
<dbReference type="EMBL" id="CP014242">
    <property type="protein sequence ID" value="AMD19343.1"/>
    <property type="molecule type" value="Genomic_DNA"/>
</dbReference>
<accession>A0A109UXM5</accession>
<evidence type="ECO:0000256" key="1">
    <source>
        <dbReference type="ARBA" id="ARBA00004141"/>
    </source>
</evidence>
<keyword evidence="10 14" id="KW-0472">Membrane</keyword>
<dbReference type="PANTHER" id="PTHR11035">
    <property type="entry name" value="VERY-LONG-CHAIN (3R)-3-HYDROXYACYL-COA DEHYDRATASE"/>
    <property type="match status" value="1"/>
</dbReference>
<comment type="function">
    <text evidence="14">Catalyzes the third of the four reactions of the long-chain fatty acids elongation cycle. This endoplasmic reticulum-bound enzymatic process, allows the addition of two carbons to the chain of long- and very long-chain fatty acids/VLCFAs per cycle. This enzyme catalyzes the dehydration of the 3-hydroxyacyl-CoA intermediate into trans-2,3-enoyl-CoA, within each cycle of fatty acid elongation. Thereby, it participates to the production of VLCFAs of different chain lengths that are involved in multiple biological processes as precursors of membrane lipids and lipid mediators.</text>
</comment>
<comment type="pathway">
    <text evidence="2 14">Lipid metabolism; fatty acid biosynthesis.</text>
</comment>
<evidence type="ECO:0000256" key="6">
    <source>
        <dbReference type="ARBA" id="ARBA00022692"/>
    </source>
</evidence>
<dbReference type="EC" id="4.2.1.134" evidence="4 14"/>
<comment type="similarity">
    <text evidence="3 14">Belongs to the very long-chain fatty acids dehydratase HACD family.</text>
</comment>
<dbReference type="PANTHER" id="PTHR11035:SF3">
    <property type="entry name" value="VERY-LONG-CHAIN (3R)-3-HYDROXYACYL-COA DEHYDRATASE"/>
    <property type="match status" value="1"/>
</dbReference>
<evidence type="ECO:0000256" key="2">
    <source>
        <dbReference type="ARBA" id="ARBA00005194"/>
    </source>
</evidence>
<evidence type="ECO:0000256" key="11">
    <source>
        <dbReference type="ARBA" id="ARBA00023160"/>
    </source>
</evidence>
<feature type="transmembrane region" description="Helical" evidence="14">
    <location>
        <begin position="151"/>
        <end position="172"/>
    </location>
</feature>
<dbReference type="STRING" id="45286.A0A109UXM5"/>
<name>A0A109UXM5_9SACH</name>
<keyword evidence="6 14" id="KW-0812">Transmembrane</keyword>
<dbReference type="RefSeq" id="XP_017986339.1">
    <property type="nucleotide sequence ID" value="XM_018130850.1"/>
</dbReference>
<evidence type="ECO:0000256" key="9">
    <source>
        <dbReference type="ARBA" id="ARBA00023098"/>
    </source>
</evidence>
<keyword evidence="5 14" id="KW-0444">Lipid biosynthesis</keyword>
<protein>
    <recommendedName>
        <fullName evidence="4 14">Very-long-chain (3R)-3-hydroxyacyl-CoA dehydratase</fullName>
        <ecNumber evidence="4 14">4.2.1.134</ecNumber>
    </recommendedName>
</protein>
<feature type="transmembrane region" description="Helical" evidence="14">
    <location>
        <begin position="12"/>
        <end position="33"/>
    </location>
</feature>
<dbReference type="GO" id="GO:0030497">
    <property type="term" value="P:fatty acid elongation"/>
    <property type="evidence" value="ECO:0007669"/>
    <property type="project" value="TreeGrafter"/>
</dbReference>
<evidence type="ECO:0000313" key="16">
    <source>
        <dbReference type="Proteomes" id="UP000243052"/>
    </source>
</evidence>
<comment type="subcellular location">
    <subcellularLocation>
        <location evidence="14">Endoplasmic reticulum membrane</location>
        <topology evidence="14">Multi-pass membrane protein</topology>
    </subcellularLocation>
    <subcellularLocation>
        <location evidence="1">Membrane</location>
        <topology evidence="1">Multi-pass membrane protein</topology>
    </subcellularLocation>
</comment>
<keyword evidence="11 14" id="KW-0275">Fatty acid biosynthesis</keyword>
<evidence type="ECO:0000256" key="13">
    <source>
        <dbReference type="ARBA" id="ARBA00036671"/>
    </source>
</evidence>
<keyword evidence="14" id="KW-0256">Endoplasmic reticulum</keyword>
<dbReference type="AlphaFoldDB" id="A0A109UXM5"/>
<organism evidence="15 16">
    <name type="scientific">Eremothecium sinecaudum</name>
    <dbReference type="NCBI Taxonomy" id="45286"/>
    <lineage>
        <taxon>Eukaryota</taxon>
        <taxon>Fungi</taxon>
        <taxon>Dikarya</taxon>
        <taxon>Ascomycota</taxon>
        <taxon>Saccharomycotina</taxon>
        <taxon>Saccharomycetes</taxon>
        <taxon>Saccharomycetales</taxon>
        <taxon>Saccharomycetaceae</taxon>
        <taxon>Eremothecium</taxon>
    </lineage>
</organism>
<dbReference type="GO" id="GO:0005789">
    <property type="term" value="C:endoplasmic reticulum membrane"/>
    <property type="evidence" value="ECO:0007669"/>
    <property type="project" value="UniProtKB-SubCell"/>
</dbReference>
<evidence type="ECO:0000256" key="3">
    <source>
        <dbReference type="ARBA" id="ARBA00007811"/>
    </source>
</evidence>
<feature type="transmembrane region" description="Helical" evidence="14">
    <location>
        <begin position="178"/>
        <end position="204"/>
    </location>
</feature>
<proteinExistence type="inferred from homology"/>
<dbReference type="GO" id="GO:0042761">
    <property type="term" value="P:very long-chain fatty acid biosynthetic process"/>
    <property type="evidence" value="ECO:0007669"/>
    <property type="project" value="TreeGrafter"/>
</dbReference>
<dbReference type="InterPro" id="IPR007482">
    <property type="entry name" value="Tyr_Pase-like_PTPLA"/>
</dbReference>
<sequence>MARRSVKTAEKSPFSLLSIYNLVASFGWGYLLYNVLAVYPKLLQPLFFLSTKNLLIIIQTGSLIEVLNAALGLVRAPVFTTAAQVASRLLMVIGVFLLLPETPAANGIPFITVLFAWSFTEVIRYFFYFYKLSFESRPPNLLVILRYNMFWVLYPVGVASELVILYSALPYAEEIYGWGYKAFLIFAMLTYIPGFPILFVHVIGQRNKAMQELKAPKGTPKKTT</sequence>
<dbReference type="Pfam" id="PF04387">
    <property type="entry name" value="PTPLA"/>
    <property type="match status" value="1"/>
</dbReference>
<feature type="transmembrane region" description="Helical" evidence="14">
    <location>
        <begin position="78"/>
        <end position="98"/>
    </location>
</feature>
<evidence type="ECO:0000256" key="5">
    <source>
        <dbReference type="ARBA" id="ARBA00022516"/>
    </source>
</evidence>
<evidence type="ECO:0000256" key="8">
    <source>
        <dbReference type="ARBA" id="ARBA00022989"/>
    </source>
</evidence>
<keyword evidence="7 14" id="KW-0276">Fatty acid metabolism</keyword>
<dbReference type="GeneID" id="28721629"/>
<evidence type="ECO:0000256" key="7">
    <source>
        <dbReference type="ARBA" id="ARBA00022832"/>
    </source>
</evidence>
<dbReference type="Proteomes" id="UP000243052">
    <property type="component" value="Chromosome ii"/>
</dbReference>